<dbReference type="RefSeq" id="WP_208606056.1">
    <property type="nucleotide sequence ID" value="NZ_FNJL01000041.1"/>
</dbReference>
<dbReference type="EMBL" id="FNJL01000041">
    <property type="protein sequence ID" value="SDP90831.1"/>
    <property type="molecule type" value="Genomic_DNA"/>
</dbReference>
<dbReference type="Gene3D" id="3.30.450.20">
    <property type="entry name" value="PAS domain"/>
    <property type="match status" value="1"/>
</dbReference>
<keyword evidence="4" id="KW-1185">Reference proteome</keyword>
<dbReference type="InterPro" id="IPR013656">
    <property type="entry name" value="PAS_4"/>
</dbReference>
<dbReference type="AlphaFoldDB" id="A0A1H0WJT7"/>
<evidence type="ECO:0000259" key="2">
    <source>
        <dbReference type="Pfam" id="PF08448"/>
    </source>
</evidence>
<organism evidence="3 4">
    <name type="scientific">Paracidovorax cattleyae</name>
    <dbReference type="NCBI Taxonomy" id="80868"/>
    <lineage>
        <taxon>Bacteria</taxon>
        <taxon>Pseudomonadati</taxon>
        <taxon>Pseudomonadota</taxon>
        <taxon>Betaproteobacteria</taxon>
        <taxon>Burkholderiales</taxon>
        <taxon>Comamonadaceae</taxon>
        <taxon>Paracidovorax</taxon>
    </lineage>
</organism>
<evidence type="ECO:0000313" key="4">
    <source>
        <dbReference type="Proteomes" id="UP000199317"/>
    </source>
</evidence>
<evidence type="ECO:0000256" key="1">
    <source>
        <dbReference type="SAM" id="MobiDB-lite"/>
    </source>
</evidence>
<evidence type="ECO:0000313" key="3">
    <source>
        <dbReference type="EMBL" id="SDP90831.1"/>
    </source>
</evidence>
<dbReference type="Pfam" id="PF08448">
    <property type="entry name" value="PAS_4"/>
    <property type="match status" value="1"/>
</dbReference>
<protein>
    <submittedName>
        <fullName evidence="3">PAS fold-containing protein</fullName>
    </submittedName>
</protein>
<accession>A0A1H0WJT7</accession>
<sequence>MMVHWGDRLRTFYNDAYDASLGRKHPGHLGEPAFDWWSEMWDQLEPFFTKVLAGESFYTEDARYTPDRDGAAREAYFTHCHSPIWDDEGRVRGIFLVVTETTRLVLAEQGRVREERRNRQILDSARAWPPAGTRGPARCSAGGKRRCSASPRTAARARKGA</sequence>
<feature type="domain" description="PAS fold-4" evidence="2">
    <location>
        <begin position="12"/>
        <end position="104"/>
    </location>
</feature>
<proteinExistence type="predicted"/>
<dbReference type="InterPro" id="IPR035965">
    <property type="entry name" value="PAS-like_dom_sf"/>
</dbReference>
<reference evidence="4" key="1">
    <citation type="submission" date="2016-10" db="EMBL/GenBank/DDBJ databases">
        <authorList>
            <person name="Varghese N."/>
            <person name="Submissions S."/>
        </authorList>
    </citation>
    <scope>NUCLEOTIDE SEQUENCE [LARGE SCALE GENOMIC DNA]</scope>
    <source>
        <strain evidence="4">DSM 17101</strain>
    </source>
</reference>
<gene>
    <name evidence="3" type="ORF">SAMN04489708_14121</name>
</gene>
<feature type="region of interest" description="Disordered" evidence="1">
    <location>
        <begin position="126"/>
        <end position="161"/>
    </location>
</feature>
<dbReference type="SUPFAM" id="SSF55785">
    <property type="entry name" value="PYP-like sensor domain (PAS domain)"/>
    <property type="match status" value="1"/>
</dbReference>
<dbReference type="Proteomes" id="UP000199317">
    <property type="component" value="Unassembled WGS sequence"/>
</dbReference>
<name>A0A1H0WJT7_9BURK</name>